<dbReference type="InterPro" id="IPR001789">
    <property type="entry name" value="Sig_transdc_resp-reg_receiver"/>
</dbReference>
<dbReference type="Proteomes" id="UP000569951">
    <property type="component" value="Unassembled WGS sequence"/>
</dbReference>
<dbReference type="RefSeq" id="WP_183985475.1">
    <property type="nucleotide sequence ID" value="NZ_JACHHG010000003.1"/>
</dbReference>
<dbReference type="PROSITE" id="PS50110">
    <property type="entry name" value="RESPONSE_REGULATORY"/>
    <property type="match status" value="1"/>
</dbReference>
<evidence type="ECO:0000259" key="4">
    <source>
        <dbReference type="PROSITE" id="PS50110"/>
    </source>
</evidence>
<evidence type="ECO:0000256" key="3">
    <source>
        <dbReference type="PROSITE-ProRule" id="PRU00169"/>
    </source>
</evidence>
<dbReference type="InterPro" id="IPR011006">
    <property type="entry name" value="CheY-like_superfamily"/>
</dbReference>
<proteinExistence type="predicted"/>
<protein>
    <submittedName>
        <fullName evidence="5">CheY-like chemotaxis protein</fullName>
    </submittedName>
</protein>
<dbReference type="GO" id="GO:0000160">
    <property type="term" value="P:phosphorelay signal transduction system"/>
    <property type="evidence" value="ECO:0007669"/>
    <property type="project" value="UniProtKB-KW"/>
</dbReference>
<keyword evidence="6" id="KW-1185">Reference proteome</keyword>
<keyword evidence="2" id="KW-0902">Two-component regulatory system</keyword>
<keyword evidence="1 3" id="KW-0597">Phosphoprotein</keyword>
<reference evidence="5 6" key="1">
    <citation type="submission" date="2020-08" db="EMBL/GenBank/DDBJ databases">
        <title>Genomic Encyclopedia of Type Strains, Phase IV (KMG-IV): sequencing the most valuable type-strain genomes for metagenomic binning, comparative biology and taxonomic classification.</title>
        <authorList>
            <person name="Goeker M."/>
        </authorList>
    </citation>
    <scope>NUCLEOTIDE SEQUENCE [LARGE SCALE GENOMIC DNA]</scope>
    <source>
        <strain evidence="5 6">DSM 21458</strain>
    </source>
</reference>
<evidence type="ECO:0000256" key="1">
    <source>
        <dbReference type="ARBA" id="ARBA00022553"/>
    </source>
</evidence>
<organism evidence="5 6">
    <name type="scientific">Deinobacterium chartae</name>
    <dbReference type="NCBI Taxonomy" id="521158"/>
    <lineage>
        <taxon>Bacteria</taxon>
        <taxon>Thermotogati</taxon>
        <taxon>Deinococcota</taxon>
        <taxon>Deinococci</taxon>
        <taxon>Deinococcales</taxon>
        <taxon>Deinococcaceae</taxon>
        <taxon>Deinobacterium</taxon>
    </lineage>
</organism>
<sequence>MNILIVDDHPTNLLLLKDLLASRGYAVTAVDNGQDALQEVARARPDLLLLDIQMPGLSGTEVLRVLRQAPETRDLKVIALTALAMSGDRESILASGFDDYISKPFKFAELFATIARHLGSETSV</sequence>
<dbReference type="Pfam" id="PF00072">
    <property type="entry name" value="Response_reg"/>
    <property type="match status" value="1"/>
</dbReference>
<feature type="modified residue" description="4-aspartylphosphate" evidence="3">
    <location>
        <position position="51"/>
    </location>
</feature>
<dbReference type="EMBL" id="JACHHG010000003">
    <property type="protein sequence ID" value="MBB6097748.1"/>
    <property type="molecule type" value="Genomic_DNA"/>
</dbReference>
<dbReference type="SUPFAM" id="SSF52172">
    <property type="entry name" value="CheY-like"/>
    <property type="match status" value="1"/>
</dbReference>
<name>A0A841I0G5_9DEIO</name>
<evidence type="ECO:0000313" key="5">
    <source>
        <dbReference type="EMBL" id="MBB6097748.1"/>
    </source>
</evidence>
<gene>
    <name evidence="5" type="ORF">HNR42_001165</name>
</gene>
<dbReference type="PANTHER" id="PTHR45339">
    <property type="entry name" value="HYBRID SIGNAL TRANSDUCTION HISTIDINE KINASE J"/>
    <property type="match status" value="1"/>
</dbReference>
<dbReference type="AlphaFoldDB" id="A0A841I0G5"/>
<dbReference type="Gene3D" id="3.40.50.2300">
    <property type="match status" value="1"/>
</dbReference>
<evidence type="ECO:0000256" key="2">
    <source>
        <dbReference type="ARBA" id="ARBA00023012"/>
    </source>
</evidence>
<evidence type="ECO:0000313" key="6">
    <source>
        <dbReference type="Proteomes" id="UP000569951"/>
    </source>
</evidence>
<accession>A0A841I0G5</accession>
<dbReference type="PANTHER" id="PTHR45339:SF1">
    <property type="entry name" value="HYBRID SIGNAL TRANSDUCTION HISTIDINE KINASE J"/>
    <property type="match status" value="1"/>
</dbReference>
<dbReference type="SMART" id="SM00448">
    <property type="entry name" value="REC"/>
    <property type="match status" value="1"/>
</dbReference>
<comment type="caution">
    <text evidence="5">The sequence shown here is derived from an EMBL/GenBank/DDBJ whole genome shotgun (WGS) entry which is preliminary data.</text>
</comment>
<feature type="domain" description="Response regulatory" evidence="4">
    <location>
        <begin position="2"/>
        <end position="118"/>
    </location>
</feature>